<keyword evidence="2" id="KW-1185">Reference proteome</keyword>
<dbReference type="Proteomes" id="UP001156613">
    <property type="component" value="Unassembled WGS sequence"/>
</dbReference>
<protein>
    <submittedName>
        <fullName evidence="1">Uncharacterized protein</fullName>
    </submittedName>
</protein>
<name>A0ABQ5WLF2_GLUJA</name>
<gene>
    <name evidence="1" type="ORF">GCM10010937_24060</name>
</gene>
<proteinExistence type="predicted"/>
<sequence length="63" mass="6984">MTFAARQITEKKTVGHLSQRVSTEYDFDAVALFVFSLVIFDRLSAGFPSRDARPASFFLLGGP</sequence>
<evidence type="ECO:0000313" key="1">
    <source>
        <dbReference type="EMBL" id="GLQ60603.1"/>
    </source>
</evidence>
<accession>A0ABQ5WLF2</accession>
<reference evidence="2" key="1">
    <citation type="journal article" date="2019" name="Int. J. Syst. Evol. Microbiol.">
        <title>The Global Catalogue of Microorganisms (GCM) 10K type strain sequencing project: providing services to taxonomists for standard genome sequencing and annotation.</title>
        <authorList>
            <consortium name="The Broad Institute Genomics Platform"/>
            <consortium name="The Broad Institute Genome Sequencing Center for Infectious Disease"/>
            <person name="Wu L."/>
            <person name="Ma J."/>
        </authorList>
    </citation>
    <scope>NUCLEOTIDE SEQUENCE [LARGE SCALE GENOMIC DNA]</scope>
    <source>
        <strain evidence="2">NBRC 3271</strain>
    </source>
</reference>
<comment type="caution">
    <text evidence="1">The sequence shown here is derived from an EMBL/GenBank/DDBJ whole genome shotgun (WGS) entry which is preliminary data.</text>
</comment>
<dbReference type="EMBL" id="BSNT01000072">
    <property type="protein sequence ID" value="GLQ60603.1"/>
    <property type="molecule type" value="Genomic_DNA"/>
</dbReference>
<organism evidence="1 2">
    <name type="scientific">Gluconobacter japonicus</name>
    <dbReference type="NCBI Taxonomy" id="376620"/>
    <lineage>
        <taxon>Bacteria</taxon>
        <taxon>Pseudomonadati</taxon>
        <taxon>Pseudomonadota</taxon>
        <taxon>Alphaproteobacteria</taxon>
        <taxon>Acetobacterales</taxon>
        <taxon>Acetobacteraceae</taxon>
        <taxon>Gluconobacter</taxon>
    </lineage>
</organism>
<evidence type="ECO:0000313" key="2">
    <source>
        <dbReference type="Proteomes" id="UP001156613"/>
    </source>
</evidence>